<organism evidence="1 2">
    <name type="scientific">Chitinophaga hostae</name>
    <dbReference type="NCBI Taxonomy" id="2831022"/>
    <lineage>
        <taxon>Bacteria</taxon>
        <taxon>Pseudomonadati</taxon>
        <taxon>Bacteroidota</taxon>
        <taxon>Chitinophagia</taxon>
        <taxon>Chitinophagales</taxon>
        <taxon>Chitinophagaceae</taxon>
        <taxon>Chitinophaga</taxon>
    </lineage>
</organism>
<sequence length="108" mass="12737">MNIIELIDHLKSFDLAEKFINNILPEVDFDEILIYMKDNVGLDAEISFYDAESIPSQLIMEIDGNKFEFFFPLYQAQEMVEEYATKYNQELSNLEIAKRMLDYHLNDA</sequence>
<dbReference type="Proteomes" id="UP000676386">
    <property type="component" value="Unassembled WGS sequence"/>
</dbReference>
<accession>A0ABS5IWE5</accession>
<evidence type="ECO:0000313" key="2">
    <source>
        <dbReference type="Proteomes" id="UP000676386"/>
    </source>
</evidence>
<evidence type="ECO:0000313" key="1">
    <source>
        <dbReference type="EMBL" id="MBS0027275.1"/>
    </source>
</evidence>
<protein>
    <submittedName>
        <fullName evidence="1">Uncharacterized protein</fullName>
    </submittedName>
</protein>
<dbReference type="EMBL" id="JAGTXB010000003">
    <property type="protein sequence ID" value="MBS0027275.1"/>
    <property type="molecule type" value="Genomic_DNA"/>
</dbReference>
<proteinExistence type="predicted"/>
<comment type="caution">
    <text evidence="1">The sequence shown here is derived from an EMBL/GenBank/DDBJ whole genome shotgun (WGS) entry which is preliminary data.</text>
</comment>
<name>A0ABS5IWE5_9BACT</name>
<dbReference type="RefSeq" id="WP_211972378.1">
    <property type="nucleotide sequence ID" value="NZ_JAGTXB010000003.1"/>
</dbReference>
<gene>
    <name evidence="1" type="ORF">KE626_08135</name>
</gene>
<keyword evidence="2" id="KW-1185">Reference proteome</keyword>
<reference evidence="1 2" key="1">
    <citation type="submission" date="2021-04" db="EMBL/GenBank/DDBJ databases">
        <title>Chitinophaga sp. nov., isolated from the rhizosphere soil.</title>
        <authorList>
            <person name="He S."/>
        </authorList>
    </citation>
    <scope>NUCLEOTIDE SEQUENCE [LARGE SCALE GENOMIC DNA]</scope>
    <source>
        <strain evidence="1 2">2R12</strain>
    </source>
</reference>